<protein>
    <submittedName>
        <fullName evidence="3">CinA family protein</fullName>
    </submittedName>
    <submittedName>
        <fullName evidence="2">Damage-inducible protein CinA</fullName>
    </submittedName>
</protein>
<proteinExistence type="predicted"/>
<dbReference type="NCBIfam" id="TIGR00199">
    <property type="entry name" value="PncC_domain"/>
    <property type="match status" value="1"/>
</dbReference>
<reference evidence="3 5" key="2">
    <citation type="submission" date="2020-10" db="EMBL/GenBank/DDBJ databases">
        <title>Janibacter indicus TT2 genome sequence.</title>
        <authorList>
            <person name="Lee K."/>
            <person name="Ganzorig M."/>
        </authorList>
    </citation>
    <scope>NUCLEOTIDE SEQUENCE [LARGE SCALE GENOMIC DNA]</scope>
    <source>
        <strain evidence="3 5">TT2</strain>
    </source>
</reference>
<dbReference type="Pfam" id="PF02464">
    <property type="entry name" value="CinA"/>
    <property type="match status" value="1"/>
</dbReference>
<evidence type="ECO:0000313" key="3">
    <source>
        <dbReference type="EMBL" id="QOK21763.1"/>
    </source>
</evidence>
<organism evidence="2 4">
    <name type="scientific">Janibacter indicus</name>
    <dbReference type="NCBI Taxonomy" id="857417"/>
    <lineage>
        <taxon>Bacteria</taxon>
        <taxon>Bacillati</taxon>
        <taxon>Actinomycetota</taxon>
        <taxon>Actinomycetes</taxon>
        <taxon>Micrococcales</taxon>
        <taxon>Intrasporangiaceae</taxon>
        <taxon>Janibacter</taxon>
    </lineage>
</organism>
<dbReference type="AlphaFoldDB" id="A0A1L3MHF1"/>
<evidence type="ECO:0000313" key="4">
    <source>
        <dbReference type="Proteomes" id="UP000182938"/>
    </source>
</evidence>
<dbReference type="RefSeq" id="WP_072624990.1">
    <property type="nucleotide sequence ID" value="NZ_CP013290.1"/>
</dbReference>
<gene>
    <name evidence="2" type="ORF">ASJ30_10095</name>
    <name evidence="3" type="ORF">IGS73_11530</name>
</gene>
<keyword evidence="4" id="KW-1185">Reference proteome</keyword>
<dbReference type="EMBL" id="CP013290">
    <property type="protein sequence ID" value="APH01833.1"/>
    <property type="molecule type" value="Genomic_DNA"/>
</dbReference>
<evidence type="ECO:0000313" key="2">
    <source>
        <dbReference type="EMBL" id="APH01833.1"/>
    </source>
</evidence>
<evidence type="ECO:0000259" key="1">
    <source>
        <dbReference type="Pfam" id="PF02464"/>
    </source>
</evidence>
<dbReference type="EMBL" id="CP062789">
    <property type="protein sequence ID" value="QOK21763.1"/>
    <property type="molecule type" value="Genomic_DNA"/>
</dbReference>
<dbReference type="Gene3D" id="3.90.950.20">
    <property type="entry name" value="CinA-like"/>
    <property type="match status" value="1"/>
</dbReference>
<accession>A0A1L3MHF1</accession>
<dbReference type="SUPFAM" id="SSF142433">
    <property type="entry name" value="CinA-like"/>
    <property type="match status" value="1"/>
</dbReference>
<dbReference type="KEGG" id="jte:ASJ30_10095"/>
<dbReference type="Proteomes" id="UP000593998">
    <property type="component" value="Chromosome"/>
</dbReference>
<dbReference type="InterPro" id="IPR008136">
    <property type="entry name" value="CinA_C"/>
</dbReference>
<dbReference type="Proteomes" id="UP000182938">
    <property type="component" value="Chromosome"/>
</dbReference>
<feature type="domain" description="CinA C-terminal" evidence="1">
    <location>
        <begin position="6"/>
        <end position="153"/>
    </location>
</feature>
<name>A0A1L3MHF1_9MICO</name>
<evidence type="ECO:0000313" key="5">
    <source>
        <dbReference type="Proteomes" id="UP000593998"/>
    </source>
</evidence>
<dbReference type="InterPro" id="IPR036653">
    <property type="entry name" value="CinA-like_C"/>
</dbReference>
<reference evidence="2 4" key="1">
    <citation type="submission" date="2015-11" db="EMBL/GenBank/DDBJ databases">
        <authorList>
            <person name="Zhang Y."/>
            <person name="Guo Z."/>
        </authorList>
    </citation>
    <scope>NUCLEOTIDE SEQUENCE [LARGE SCALE GENOMIC DNA]</scope>
    <source>
        <strain evidence="2 4">YFY001</strain>
    </source>
</reference>
<sequence>MDADAADLLAALGARGWSLGTAESLTGGLLAATVVEVPGASATFAGSVVAYDPAVKISLLQVDPALIGRVGTVDQQVATQMAKGACRALGVDVALATTGVAGPGPSEGHPAGTVWLACAWPGGLRTRRLALTGGRAAVRAGAVAAALDLARDVVLTVDGGTPER</sequence>